<protein>
    <recommendedName>
        <fullName evidence="3">DUF4142 domain-containing protein</fullName>
    </recommendedName>
</protein>
<dbReference type="RefSeq" id="WP_209144037.1">
    <property type="nucleotide sequence ID" value="NZ_JAGHKO010000017.1"/>
</dbReference>
<keyword evidence="2" id="KW-1185">Reference proteome</keyword>
<comment type="caution">
    <text evidence="1">The sequence shown here is derived from an EMBL/GenBank/DDBJ whole genome shotgun (WGS) entry which is preliminary data.</text>
</comment>
<name>A0ABS3Z462_9BACT</name>
<accession>A0ABS3Z462</accession>
<evidence type="ECO:0008006" key="3">
    <source>
        <dbReference type="Google" id="ProtNLM"/>
    </source>
</evidence>
<evidence type="ECO:0000313" key="1">
    <source>
        <dbReference type="EMBL" id="MBO9204952.1"/>
    </source>
</evidence>
<dbReference type="EMBL" id="JAGHKO010000017">
    <property type="protein sequence ID" value="MBO9204952.1"/>
    <property type="molecule type" value="Genomic_DNA"/>
</dbReference>
<evidence type="ECO:0000313" key="2">
    <source>
        <dbReference type="Proteomes" id="UP000677244"/>
    </source>
</evidence>
<dbReference type="Proteomes" id="UP000677244">
    <property type="component" value="Unassembled WGS sequence"/>
</dbReference>
<proteinExistence type="predicted"/>
<dbReference type="Gene3D" id="1.20.1420.20">
    <property type="entry name" value="M75 peptidase, HXXE motif"/>
    <property type="match status" value="1"/>
</dbReference>
<sequence length="206" mass="23050">MRLVRGILGICFCLAIMQGLINPAAHDKGVGPAVAYFKEQARLFGIATTQLQLAIADINANDSLSVIKARKALVQSRLQYKRIEFFLEYFFTTSAMIYNRAPKYEIEEPYMEYQEPVGLQVIENLLFEDNVAQKRTELLQQIDAVQSSATDLPALLYGFQGTDRQLLESIRLELIRVITLHLSGYDAPFLKSGIAEVGNGGNTENN</sequence>
<gene>
    <name evidence="1" type="ORF">J7I42_31995</name>
</gene>
<organism evidence="1 2">
    <name type="scientific">Niastella soli</name>
    <dbReference type="NCBI Taxonomy" id="2821487"/>
    <lineage>
        <taxon>Bacteria</taxon>
        <taxon>Pseudomonadati</taxon>
        <taxon>Bacteroidota</taxon>
        <taxon>Chitinophagia</taxon>
        <taxon>Chitinophagales</taxon>
        <taxon>Chitinophagaceae</taxon>
        <taxon>Niastella</taxon>
    </lineage>
</organism>
<dbReference type="InterPro" id="IPR038352">
    <property type="entry name" value="Imelysin_sf"/>
</dbReference>
<reference evidence="1 2" key="1">
    <citation type="submission" date="2021-03" db="EMBL/GenBank/DDBJ databases">
        <title>Assistant Professor.</title>
        <authorList>
            <person name="Huq M.A."/>
        </authorList>
    </citation>
    <scope>NUCLEOTIDE SEQUENCE [LARGE SCALE GENOMIC DNA]</scope>
    <source>
        <strain evidence="1 2">MAH-29</strain>
    </source>
</reference>